<accession>A0ABX0ZU88</accession>
<organism evidence="2 3">
    <name type="scientific">Actinacidiphila epipremni</name>
    <dbReference type="NCBI Taxonomy" id="2053013"/>
    <lineage>
        <taxon>Bacteria</taxon>
        <taxon>Bacillati</taxon>
        <taxon>Actinomycetota</taxon>
        <taxon>Actinomycetes</taxon>
        <taxon>Kitasatosporales</taxon>
        <taxon>Streptomycetaceae</taxon>
        <taxon>Actinacidiphila</taxon>
    </lineage>
</organism>
<reference evidence="2 3" key="1">
    <citation type="submission" date="2020-03" db="EMBL/GenBank/DDBJ databases">
        <title>WGS of actinomycetes isolated from Thailand.</title>
        <authorList>
            <person name="Thawai C."/>
        </authorList>
    </citation>
    <scope>NUCLEOTIDE SEQUENCE [LARGE SCALE GENOMIC DNA]</scope>
    <source>
        <strain evidence="2 3">PRB2-1</strain>
    </source>
</reference>
<protein>
    <submittedName>
        <fullName evidence="2">DUF4097 domain-containing protein</fullName>
    </submittedName>
</protein>
<sequence>MLDGVSGRVRVTAEPGAREVSGSFQRADGRPALVRAGGGQGRGGTLTVSCADEGGAPQPCDGDLVLVVPEHTGLRLRQTSGEADVDGLGGDEVSLTGSSLRLTTHALHPAHADVTLTSGSADLGFSAAPGDLDLHATSASVAVRLPQVDGGYAVSTNATSADVQVQVPRDDAASHHVAVTVTSGSLALQNA</sequence>
<name>A0ABX0ZU88_9ACTN</name>
<gene>
    <name evidence="2" type="ORF">HCN08_22405</name>
</gene>
<evidence type="ECO:0000259" key="1">
    <source>
        <dbReference type="Pfam" id="PF13349"/>
    </source>
</evidence>
<feature type="domain" description="DUF4097" evidence="1">
    <location>
        <begin position="70"/>
        <end position="189"/>
    </location>
</feature>
<evidence type="ECO:0000313" key="3">
    <source>
        <dbReference type="Proteomes" id="UP000734511"/>
    </source>
</evidence>
<dbReference type="Proteomes" id="UP000734511">
    <property type="component" value="Unassembled WGS sequence"/>
</dbReference>
<evidence type="ECO:0000313" key="2">
    <source>
        <dbReference type="EMBL" id="NJP46136.1"/>
    </source>
</evidence>
<dbReference type="InterPro" id="IPR025164">
    <property type="entry name" value="Toastrack_DUF4097"/>
</dbReference>
<dbReference type="Pfam" id="PF13349">
    <property type="entry name" value="DUF4097"/>
    <property type="match status" value="1"/>
</dbReference>
<keyword evidence="3" id="KW-1185">Reference proteome</keyword>
<proteinExistence type="predicted"/>
<dbReference type="RefSeq" id="WP_167984984.1">
    <property type="nucleotide sequence ID" value="NZ_JAATEJ010000019.1"/>
</dbReference>
<comment type="caution">
    <text evidence="2">The sequence shown here is derived from an EMBL/GenBank/DDBJ whole genome shotgun (WGS) entry which is preliminary data.</text>
</comment>
<dbReference type="EMBL" id="JAATEJ010000019">
    <property type="protein sequence ID" value="NJP46136.1"/>
    <property type="molecule type" value="Genomic_DNA"/>
</dbReference>